<keyword evidence="3" id="KW-1185">Reference proteome</keyword>
<comment type="caution">
    <text evidence="2">The sequence shown here is derived from an EMBL/GenBank/DDBJ whole genome shotgun (WGS) entry which is preliminary data.</text>
</comment>
<dbReference type="Proteomes" id="UP000623842">
    <property type="component" value="Unassembled WGS sequence"/>
</dbReference>
<dbReference type="InterPro" id="IPR036249">
    <property type="entry name" value="Thioredoxin-like_sf"/>
</dbReference>
<dbReference type="SUPFAM" id="SSF52833">
    <property type="entry name" value="Thioredoxin-like"/>
    <property type="match status" value="1"/>
</dbReference>
<dbReference type="PANTHER" id="PTHR43968">
    <property type="match status" value="1"/>
</dbReference>
<evidence type="ECO:0000313" key="2">
    <source>
        <dbReference type="EMBL" id="GHF77337.1"/>
    </source>
</evidence>
<name>A0A919BB24_9GAMM</name>
<dbReference type="PANTHER" id="PTHR43968:SF6">
    <property type="entry name" value="GLUTATHIONE S-TRANSFERASE OMEGA"/>
    <property type="match status" value="1"/>
</dbReference>
<dbReference type="AlphaFoldDB" id="A0A919BB24"/>
<evidence type="ECO:0000313" key="3">
    <source>
        <dbReference type="Proteomes" id="UP000623842"/>
    </source>
</evidence>
<gene>
    <name evidence="2" type="ORF">GCM10017161_00380</name>
</gene>
<accession>A0A919BB24</accession>
<dbReference type="RefSeq" id="WP_189766706.1">
    <property type="nucleotide sequence ID" value="NZ_BNCK01000001.1"/>
</dbReference>
<dbReference type="Pfam" id="PF13417">
    <property type="entry name" value="GST_N_3"/>
    <property type="match status" value="1"/>
</dbReference>
<reference evidence="2" key="1">
    <citation type="journal article" date="2014" name="Int. J. Syst. Evol. Microbiol.">
        <title>Complete genome sequence of Corynebacterium casei LMG S-19264T (=DSM 44701T), isolated from a smear-ripened cheese.</title>
        <authorList>
            <consortium name="US DOE Joint Genome Institute (JGI-PGF)"/>
            <person name="Walter F."/>
            <person name="Albersmeier A."/>
            <person name="Kalinowski J."/>
            <person name="Ruckert C."/>
        </authorList>
    </citation>
    <scope>NUCLEOTIDE SEQUENCE</scope>
    <source>
        <strain evidence="2">KCTC 42731</strain>
    </source>
</reference>
<dbReference type="Gene3D" id="1.20.1050.10">
    <property type="match status" value="1"/>
</dbReference>
<proteinExistence type="predicted"/>
<evidence type="ECO:0000259" key="1">
    <source>
        <dbReference type="PROSITE" id="PS50404"/>
    </source>
</evidence>
<protein>
    <submittedName>
        <fullName evidence="2">Glutathione S-transferase</fullName>
    </submittedName>
</protein>
<organism evidence="2 3">
    <name type="scientific">Thalassotalea marina</name>
    <dbReference type="NCBI Taxonomy" id="1673741"/>
    <lineage>
        <taxon>Bacteria</taxon>
        <taxon>Pseudomonadati</taxon>
        <taxon>Pseudomonadota</taxon>
        <taxon>Gammaproteobacteria</taxon>
        <taxon>Alteromonadales</taxon>
        <taxon>Colwelliaceae</taxon>
        <taxon>Thalassotalea</taxon>
    </lineage>
</organism>
<feature type="domain" description="GST N-terminal" evidence="1">
    <location>
        <begin position="1"/>
        <end position="77"/>
    </location>
</feature>
<reference evidence="2" key="2">
    <citation type="submission" date="2020-09" db="EMBL/GenBank/DDBJ databases">
        <authorList>
            <person name="Sun Q."/>
            <person name="Kim S."/>
        </authorList>
    </citation>
    <scope>NUCLEOTIDE SEQUENCE</scope>
    <source>
        <strain evidence="2">KCTC 42731</strain>
    </source>
</reference>
<dbReference type="InterPro" id="IPR004045">
    <property type="entry name" value="Glutathione_S-Trfase_N"/>
</dbReference>
<sequence>MKLLGSTTSPFVRRLRTYLEGKDYQFVNLDIFAEADRKYLTENNPALKVPALIDNEQCIYDSRVIFRYLAEKYNEQPLSWQQENLLTLIDSVNDSLVSTLILKRSNIDTMQDALFFNLQRERIDTVLKVLDDEAAKGSFTQWHYPSICLWCLLDWAQFRELTDWRHYSHLSQFFELNASRTILAETDPRI</sequence>
<dbReference type="Gene3D" id="3.40.30.10">
    <property type="entry name" value="Glutaredoxin"/>
    <property type="match status" value="1"/>
</dbReference>
<dbReference type="EMBL" id="BNCK01000001">
    <property type="protein sequence ID" value="GHF77337.1"/>
    <property type="molecule type" value="Genomic_DNA"/>
</dbReference>
<dbReference type="InterPro" id="IPR050983">
    <property type="entry name" value="GST_Omega/HSP26"/>
</dbReference>
<dbReference type="CDD" id="cd00570">
    <property type="entry name" value="GST_N_family"/>
    <property type="match status" value="1"/>
</dbReference>
<dbReference type="PROSITE" id="PS50404">
    <property type="entry name" value="GST_NTER"/>
    <property type="match status" value="1"/>
</dbReference>
<dbReference type="GO" id="GO:0005737">
    <property type="term" value="C:cytoplasm"/>
    <property type="evidence" value="ECO:0007669"/>
    <property type="project" value="TreeGrafter"/>
</dbReference>